<evidence type="ECO:0000256" key="1">
    <source>
        <dbReference type="PROSITE-ProRule" id="PRU00042"/>
    </source>
</evidence>
<dbReference type="OrthoDB" id="1676176at2759"/>
<feature type="domain" description="C2H2-type" evidence="3">
    <location>
        <begin position="1246"/>
        <end position="1276"/>
    </location>
</feature>
<organism evidence="5 6">
    <name type="scientific">Porphyridium purpureum</name>
    <name type="common">Red alga</name>
    <name type="synonym">Porphyridium cruentum</name>
    <dbReference type="NCBI Taxonomy" id="35688"/>
    <lineage>
        <taxon>Eukaryota</taxon>
        <taxon>Rhodophyta</taxon>
        <taxon>Bangiophyceae</taxon>
        <taxon>Porphyridiales</taxon>
        <taxon>Porphyridiaceae</taxon>
        <taxon>Porphyridium</taxon>
    </lineage>
</organism>
<dbReference type="PROSITE" id="PS50878">
    <property type="entry name" value="RT_POL"/>
    <property type="match status" value="1"/>
</dbReference>
<feature type="region of interest" description="Disordered" evidence="2">
    <location>
        <begin position="1167"/>
        <end position="1202"/>
    </location>
</feature>
<feature type="compositionally biased region" description="Basic and acidic residues" evidence="2">
    <location>
        <begin position="838"/>
        <end position="854"/>
    </location>
</feature>
<comment type="caution">
    <text evidence="5">The sequence shown here is derived from an EMBL/GenBank/DDBJ whole genome shotgun (WGS) entry which is preliminary data.</text>
</comment>
<dbReference type="Proteomes" id="UP000324585">
    <property type="component" value="Unassembled WGS sequence"/>
</dbReference>
<feature type="region of interest" description="Disordered" evidence="2">
    <location>
        <begin position="1096"/>
        <end position="1155"/>
    </location>
</feature>
<reference evidence="6" key="1">
    <citation type="journal article" date="2019" name="Nat. Commun.">
        <title>Expansion of phycobilisome linker gene families in mesophilic red algae.</title>
        <authorList>
            <person name="Lee J."/>
            <person name="Kim D."/>
            <person name="Bhattacharya D."/>
            <person name="Yoon H.S."/>
        </authorList>
    </citation>
    <scope>NUCLEOTIDE SEQUENCE [LARGE SCALE GENOMIC DNA]</scope>
    <source>
        <strain evidence="6">CCMP 1328</strain>
    </source>
</reference>
<evidence type="ECO:0000259" key="4">
    <source>
        <dbReference type="PROSITE" id="PS50878"/>
    </source>
</evidence>
<dbReference type="PANTHER" id="PTHR48462">
    <property type="entry name" value="PROTEIN, PUTATIVE-RELATED"/>
    <property type="match status" value="1"/>
</dbReference>
<sequence length="2285" mass="243449">MRVVLWHLTGRVVACSLHSKRAQAGACDDTRSGSDTAADTHVSTARHAAAHPPSPLLDAPILTILQTVDWVLGLRVRTWKRVPAKFAPDVALEFSSMLTELAEAASEAAQVRALGKLWVFPTLVLCLPMERQSTRARARYLATRLKMWRSDALEPLLDSVPVVDGQHLRPIPPEAVEHRIVQHVRANHIGAAARLVESAGVHDVTDSVLARLRELHPEAGARSGSHDAALVAPVESVSIDQLQCMRVPWDAQAVRKSILAIPHTSGCGPSRWSIGVLQQVIRTPVAGDTALGAVALAFKRIASVGLHPQAGALWSHARLIPLKKKDGGVRPIAVGELLRRVLGKLVLAHLGSDAAESLRPDQYGVGRPAGLEGAVLGTLPRYRVRHSHCCSSTLRTHSTSAIDRPTLMRIVQGRFPALWPLVRSTYAHPAPLRVGAHVLASACGVQQGDPLGPLLFSLVLHKVLADTESPGLSSFWYLDDGSIVGPLAQLEGFLDAFSSDAAAYGMRVNRTKTQLVLPPGTQPAVVPAGLADLPRLAWDQAQLLGVPLDFTGSGESLVPITNASAQVLQLAEQVAKLSHPEEAFYLLRGSVGPKRLMHLARTMPPPVVTRIFAEFDRAWRSIVARALGVMAHEVGEPCKAEWRLPCSLGGLGLTAVADIAPFAFAAGSRAAARVVDNPPARVYPPSLAQWWRRFDGDAHAVAQWRLEPDEDVEALLDSQARGSRRFYRQWCSDWSHAPAPSDPDFHRRRSVSSPHALAWLGMPSATQLAGTHGSAPLSCTDAWRVALLGVRQHRPRPEISAAHSSGPLNAPACMPPVVPGVDGAAVSDPRYGTRSQGRRPDDNVDEHAEPHGPDGAHGLSAAAAFVPGVEQLGSPEDRDDGDAATGDEAMPSAGSDSQGEPDGGQLVDAAGGSAQPDAALSRSAESVVGDAEASDAPGRKNDAAPGMAHAKRPAAAALSRTVSPSRATLPKRSRAAAEVPSVTAEAAQQESAADRGVAQAQQNSAAAREASMVRHASAPLWRAWHHAVSTDALAEAGLAADPCGAWHALSGSAHSRDQHRARCMQCKTAHAHRSAVGRASGQEFAAPALPEVHAVTPAPSAASPFGAHDEESDAEWAPARPRARRASGRGRLQSRPGGPVELRERAGPARESAVVDAHISSSRVLAATHAPVASPHSVADSADGRATRRSARRPRQRAGPAAHIAVRDAVLGHSASVRSSARMLRPAGFDISRRSVARMAQLEAPHACPAAECMRRYQSAAQLGKHWRAAHPTEPASAELLSSLHLRRNACGWAVRDVQPQDACQCPACRALWNACPVAGCEASWAEPAGLLRHLAGSNHSAETLAAVPPDALRAVGLARRACGAMCLLPALSVRHQRICTASGRKRACDDTRSGSDTAADTHVSTARHAAAHPPSPLLDAPILTILQTVDWVLGLRVRTWKRVPAKFAPDVALEFSSMLTELAEAASEAAQVRALGKLWVFPTLVLCLPMERQSTRARARYLATRLKMWRSDALEPLLDSVPVVDGQHLRPIPPEAVEHRIVQHVRANHIGAAARLVESAGVHDVTDSVLARLRELHPEAGARSGSHDAALVAPVESVSIDQLQCMRVPWDAQAVRKSILAIPHTSGCGPSRWSIGVLQQVIRTPVAGDTALGAVALAFKRIASVGLHPQAGALWSHARLIPLKKKDGGVRPIAVGELLRRVLGKLVLAHLGSDAAESLRPDHPGTAVLLVDIANAFSCVDRPTLMRIVQGRFPALWPLVRSTYAHPAPLRVGAHVLASACGVQQGDPLGPLLFSLVLHKVLADTESPGLSSFWYLDDGSIVGPLAQLEGFLDAFSSDAAAYGMRVNRTKTQLVLPPGTQPAVVPAGLADLPRLAWDQAQLLGVPLDFTGSGESLVPITNASAQVLQLAEQVAKLSHPEEAFYLLRGSVGPKRLMHLARTMPPPVVTRIFAEFDRAWRSIVARALGVMAHEVGEPCKAEWRLPCSLGGLGLTAVADIAPFAFAAGSRAAARVVDNPPARVYPPSLAQWWRRFDGDAHAVAQWRLEPDEDVEALLDSQARGSRRFYRQWCSDWSHAPAPSDPDFHRRRSVSSPHALAWLGMPSATQLAGTHGSAPLSADAARTCGTCWSRLPARRPGDLRVDSTWVDVAVVVPDRTGTRRSDGAALAAAARRKQASFQAAARTGDAAGVSFQAVILDTYGRREQCGAAFLETLVAAYMRHRGVSKMLASTALHRSLSLAVYRSVAAAVLLRHPGPTLPVASQHWLETGRRLFVGEVLSESEAESH</sequence>
<keyword evidence="6" id="KW-1185">Reference proteome</keyword>
<protein>
    <submittedName>
        <fullName evidence="5">Retrotransposable element</fullName>
    </submittedName>
</protein>
<feature type="region of interest" description="Disordered" evidence="2">
    <location>
        <begin position="25"/>
        <end position="45"/>
    </location>
</feature>
<keyword evidence="1" id="KW-0863">Zinc-finger</keyword>
<feature type="compositionally biased region" description="Basic residues" evidence="2">
    <location>
        <begin position="1187"/>
        <end position="1196"/>
    </location>
</feature>
<feature type="domain" description="Reverse transcriptase" evidence="4">
    <location>
        <begin position="1665"/>
        <end position="1887"/>
    </location>
</feature>
<keyword evidence="1" id="KW-0479">Metal-binding</keyword>
<evidence type="ECO:0000259" key="3">
    <source>
        <dbReference type="PROSITE" id="PS50157"/>
    </source>
</evidence>
<evidence type="ECO:0000256" key="2">
    <source>
        <dbReference type="SAM" id="MobiDB-lite"/>
    </source>
</evidence>
<feature type="compositionally biased region" description="Polar residues" evidence="2">
    <location>
        <begin position="1395"/>
        <end position="1405"/>
    </location>
</feature>
<dbReference type="GO" id="GO:0008270">
    <property type="term" value="F:zinc ion binding"/>
    <property type="evidence" value="ECO:0007669"/>
    <property type="project" value="UniProtKB-KW"/>
</dbReference>
<dbReference type="PANTHER" id="PTHR48462:SF1">
    <property type="entry name" value="PROTEIN, PUTATIVE-RELATED"/>
    <property type="match status" value="1"/>
</dbReference>
<feature type="region of interest" description="Disordered" evidence="2">
    <location>
        <begin position="1391"/>
        <end position="1413"/>
    </location>
</feature>
<dbReference type="PROSITE" id="PS50157">
    <property type="entry name" value="ZINC_FINGER_C2H2_2"/>
    <property type="match status" value="1"/>
</dbReference>
<accession>A0A5J4YZK5</accession>
<dbReference type="InterPro" id="IPR013087">
    <property type="entry name" value="Znf_C2H2_type"/>
</dbReference>
<evidence type="ECO:0000313" key="5">
    <source>
        <dbReference type="EMBL" id="KAA8496272.1"/>
    </source>
</evidence>
<feature type="region of interest" description="Disordered" evidence="2">
    <location>
        <begin position="871"/>
        <end position="982"/>
    </location>
</feature>
<evidence type="ECO:0000313" key="6">
    <source>
        <dbReference type="Proteomes" id="UP000324585"/>
    </source>
</evidence>
<dbReference type="InterPro" id="IPR000477">
    <property type="entry name" value="RT_dom"/>
</dbReference>
<name>A0A5J4YZK5_PORPP</name>
<dbReference type="Pfam" id="PF00078">
    <property type="entry name" value="RVT_1"/>
    <property type="match status" value="2"/>
</dbReference>
<keyword evidence="1" id="KW-0862">Zinc</keyword>
<proteinExistence type="predicted"/>
<feature type="region of interest" description="Disordered" evidence="2">
    <location>
        <begin position="798"/>
        <end position="859"/>
    </location>
</feature>
<dbReference type="EMBL" id="VRMN01000002">
    <property type="protein sequence ID" value="KAA8496272.1"/>
    <property type="molecule type" value="Genomic_DNA"/>
</dbReference>
<feature type="compositionally biased region" description="Polar residues" evidence="2">
    <location>
        <begin position="33"/>
        <end position="43"/>
    </location>
</feature>
<dbReference type="PROSITE" id="PS00028">
    <property type="entry name" value="ZINC_FINGER_C2H2_1"/>
    <property type="match status" value="2"/>
</dbReference>
<gene>
    <name evidence="5" type="ORF">FVE85_0001</name>
</gene>